<feature type="domain" description="VWFA" evidence="1">
    <location>
        <begin position="354"/>
        <end position="551"/>
    </location>
</feature>
<dbReference type="OrthoDB" id="3170630at2"/>
<dbReference type="Proteomes" id="UP000237846">
    <property type="component" value="Unassembled WGS sequence"/>
</dbReference>
<dbReference type="SUPFAM" id="SSF53850">
    <property type="entry name" value="Periplasmic binding protein-like II"/>
    <property type="match status" value="1"/>
</dbReference>
<dbReference type="RefSeq" id="WP_106242056.1">
    <property type="nucleotide sequence ID" value="NZ_PVZC01000002.1"/>
</dbReference>
<dbReference type="InterPro" id="IPR002035">
    <property type="entry name" value="VWF_A"/>
</dbReference>
<name>A0A2T0Q9L7_9ACTN</name>
<dbReference type="Pfam" id="PF00092">
    <property type="entry name" value="VWA"/>
    <property type="match status" value="1"/>
</dbReference>
<evidence type="ECO:0000313" key="2">
    <source>
        <dbReference type="EMBL" id="PRY00535.1"/>
    </source>
</evidence>
<evidence type="ECO:0000259" key="1">
    <source>
        <dbReference type="PROSITE" id="PS50234"/>
    </source>
</evidence>
<proteinExistence type="predicted"/>
<protein>
    <submittedName>
        <fullName evidence="2">Ca-activated chloride channel family protein</fullName>
    </submittedName>
</protein>
<dbReference type="EMBL" id="PVZC01000002">
    <property type="protein sequence ID" value="PRY00535.1"/>
    <property type="molecule type" value="Genomic_DNA"/>
</dbReference>
<accession>A0A2T0Q9L7</accession>
<dbReference type="InterPro" id="IPR036465">
    <property type="entry name" value="vWFA_dom_sf"/>
</dbReference>
<dbReference type="SMART" id="SM00327">
    <property type="entry name" value="VWA"/>
    <property type="match status" value="1"/>
</dbReference>
<sequence>MTTPPAPGRGPVRRIAAATAALLLAAACTPGPDPAGQAPPGVLRVLGGSELADLEPILADAEEATGVRIELTQSGTLDGLERVAAGEADGEYDALWFSSNHYLSLLPGGRDRVATETPVMASPVVLGVTESAARRLGWDGGAEVGWRDIADAAASGELEYGMTNPAASNSGFSALVAVAAAFSDTGAALREEDVPGVAAELTDFFTGQALTSGSSGWLQQSFAARAADPATALDGLVNYESVLLSLNASGDLPEPLTLVYPAEGAVTAGYPLTLLASADADAAARYEAVAAFLRSAATQERIMAETHRRPAEPSVELAAGFGPASYPELPFPATSGAVDALLAGYLDHYRRPSRTVFVLDFSGSMEGERIDGLRAALGTLAGGAAPEGAARFQRFYGREQVTLLPFNHVPLIPQRFELPADGREDVLADIRAAAAEHPVGGGTAVYDSLERGYQLLAEQAEEDEGEDATDHISTIVLMSDGENTDGGTLADFEAAYAALPADLATVPVFTVLFGDANEAEMERVAELTGGRSFDARTVPLDEVFREIRGYQ</sequence>
<keyword evidence="3" id="KW-1185">Reference proteome</keyword>
<organism evidence="2 3">
    <name type="scientific">Allonocardiopsis opalescens</name>
    <dbReference type="NCBI Taxonomy" id="1144618"/>
    <lineage>
        <taxon>Bacteria</taxon>
        <taxon>Bacillati</taxon>
        <taxon>Actinomycetota</taxon>
        <taxon>Actinomycetes</taxon>
        <taxon>Streptosporangiales</taxon>
        <taxon>Allonocardiopsis</taxon>
    </lineage>
</organism>
<dbReference type="AlphaFoldDB" id="A0A2T0Q9L7"/>
<dbReference type="Gene3D" id="3.40.190.10">
    <property type="entry name" value="Periplasmic binding protein-like II"/>
    <property type="match status" value="1"/>
</dbReference>
<evidence type="ECO:0000313" key="3">
    <source>
        <dbReference type="Proteomes" id="UP000237846"/>
    </source>
</evidence>
<dbReference type="SUPFAM" id="SSF53300">
    <property type="entry name" value="vWA-like"/>
    <property type="match status" value="1"/>
</dbReference>
<reference evidence="2 3" key="1">
    <citation type="submission" date="2018-03" db="EMBL/GenBank/DDBJ databases">
        <title>Genomic Encyclopedia of Archaeal and Bacterial Type Strains, Phase II (KMG-II): from individual species to whole genera.</title>
        <authorList>
            <person name="Goeker M."/>
        </authorList>
    </citation>
    <scope>NUCLEOTIDE SEQUENCE [LARGE SCALE GENOMIC DNA]</scope>
    <source>
        <strain evidence="2 3">DSM 45601</strain>
    </source>
</reference>
<comment type="caution">
    <text evidence="2">The sequence shown here is derived from an EMBL/GenBank/DDBJ whole genome shotgun (WGS) entry which is preliminary data.</text>
</comment>
<gene>
    <name evidence="2" type="ORF">CLV72_102166</name>
</gene>
<dbReference type="CDD" id="cd00198">
    <property type="entry name" value="vWFA"/>
    <property type="match status" value="1"/>
</dbReference>
<dbReference type="Gene3D" id="3.40.50.410">
    <property type="entry name" value="von Willebrand factor, type A domain"/>
    <property type="match status" value="1"/>
</dbReference>
<dbReference type="PROSITE" id="PS50234">
    <property type="entry name" value="VWFA"/>
    <property type="match status" value="1"/>
</dbReference>